<dbReference type="AlphaFoldDB" id="A0A5N5X980"/>
<reference evidence="1 2" key="1">
    <citation type="submission" date="2019-04" db="EMBL/GenBank/DDBJ databases">
        <title>Friends and foes A comparative genomics study of 23 Aspergillus species from section Flavi.</title>
        <authorList>
            <consortium name="DOE Joint Genome Institute"/>
            <person name="Kjaerbolling I."/>
            <person name="Vesth T."/>
            <person name="Frisvad J.C."/>
            <person name="Nybo J.L."/>
            <person name="Theobald S."/>
            <person name="Kildgaard S."/>
            <person name="Isbrandt T."/>
            <person name="Kuo A."/>
            <person name="Sato A."/>
            <person name="Lyhne E.K."/>
            <person name="Kogle M.E."/>
            <person name="Wiebenga A."/>
            <person name="Kun R.S."/>
            <person name="Lubbers R.J."/>
            <person name="Makela M.R."/>
            <person name="Barry K."/>
            <person name="Chovatia M."/>
            <person name="Clum A."/>
            <person name="Daum C."/>
            <person name="Haridas S."/>
            <person name="He G."/>
            <person name="LaButti K."/>
            <person name="Lipzen A."/>
            <person name="Mondo S."/>
            <person name="Riley R."/>
            <person name="Salamov A."/>
            <person name="Simmons B.A."/>
            <person name="Magnuson J.K."/>
            <person name="Henrissat B."/>
            <person name="Mortensen U.H."/>
            <person name="Larsen T.O."/>
            <person name="Devries R.P."/>
            <person name="Grigoriev I.V."/>
            <person name="Machida M."/>
            <person name="Baker S.E."/>
            <person name="Andersen M.R."/>
        </authorList>
    </citation>
    <scope>NUCLEOTIDE SEQUENCE [LARGE SCALE GENOMIC DNA]</scope>
    <source>
        <strain evidence="1 2">CBS 151.66</strain>
    </source>
</reference>
<protein>
    <submittedName>
        <fullName evidence="1">Uncharacterized protein</fullName>
    </submittedName>
</protein>
<dbReference type="Proteomes" id="UP000326565">
    <property type="component" value="Unassembled WGS sequence"/>
</dbReference>
<proteinExistence type="predicted"/>
<evidence type="ECO:0000313" key="1">
    <source>
        <dbReference type="EMBL" id="KAB8077246.1"/>
    </source>
</evidence>
<dbReference type="OrthoDB" id="10334448at2759"/>
<sequence length="103" mass="11691">MDIDTIIAHTKGMVEQAKAVVAITSYDALLAQCREKSVLRLNTYDFYFLGKKVHGIAKSIIVDTPHKLQLRGFNAKANVVCSECQSHNEVRDYHYIVRKSCYV</sequence>
<dbReference type="EMBL" id="ML732171">
    <property type="protein sequence ID" value="KAB8077246.1"/>
    <property type="molecule type" value="Genomic_DNA"/>
</dbReference>
<evidence type="ECO:0000313" key="2">
    <source>
        <dbReference type="Proteomes" id="UP000326565"/>
    </source>
</evidence>
<organism evidence="1 2">
    <name type="scientific">Aspergillus leporis</name>
    <dbReference type="NCBI Taxonomy" id="41062"/>
    <lineage>
        <taxon>Eukaryota</taxon>
        <taxon>Fungi</taxon>
        <taxon>Dikarya</taxon>
        <taxon>Ascomycota</taxon>
        <taxon>Pezizomycotina</taxon>
        <taxon>Eurotiomycetes</taxon>
        <taxon>Eurotiomycetidae</taxon>
        <taxon>Eurotiales</taxon>
        <taxon>Aspergillaceae</taxon>
        <taxon>Aspergillus</taxon>
        <taxon>Aspergillus subgen. Circumdati</taxon>
    </lineage>
</organism>
<keyword evidence="2" id="KW-1185">Reference proteome</keyword>
<name>A0A5N5X980_9EURO</name>
<accession>A0A5N5X980</accession>
<gene>
    <name evidence="1" type="ORF">BDV29DRAFT_153965</name>
</gene>